<feature type="binding site" evidence="12">
    <location>
        <begin position="239"/>
        <end position="240"/>
    </location>
    <ligand>
        <name>pyridoxal 5'-phosphate</name>
        <dbReference type="ChEBI" id="CHEBI:597326"/>
    </ligand>
</feature>
<feature type="binding site" evidence="12">
    <location>
        <position position="102"/>
    </location>
    <ligand>
        <name>pyridoxal 5'-phosphate</name>
        <dbReference type="ChEBI" id="CHEBI:597326"/>
    </ligand>
</feature>
<evidence type="ECO:0000256" key="3">
    <source>
        <dbReference type="ARBA" id="ARBA00006904"/>
    </source>
</evidence>
<feature type="binding site" evidence="12">
    <location>
        <position position="197"/>
    </location>
    <ligand>
        <name>pyridoxal 5'-phosphate</name>
        <dbReference type="ChEBI" id="CHEBI:597326"/>
    </ligand>
</feature>
<dbReference type="HAMAP" id="MF_00160">
    <property type="entry name" value="SerC_aminotrans_5"/>
    <property type="match status" value="1"/>
</dbReference>
<comment type="pathway">
    <text evidence="2 12 13">Amino-acid biosynthesis; L-serine biosynthesis; L-serine from 3-phospho-D-glycerate: step 2/3.</text>
</comment>
<keyword evidence="6 12" id="KW-0808">Transferase</keyword>
<comment type="caution">
    <text evidence="15">The sequence shown here is derived from an EMBL/GenBank/DDBJ whole genome shotgun (WGS) entry which is preliminary data.</text>
</comment>
<evidence type="ECO:0000313" key="16">
    <source>
        <dbReference type="Proteomes" id="UP000287908"/>
    </source>
</evidence>
<dbReference type="PROSITE" id="PS00595">
    <property type="entry name" value="AA_TRANSFER_CLASS_5"/>
    <property type="match status" value="1"/>
</dbReference>
<protein>
    <recommendedName>
        <fullName evidence="12">Phosphoserine aminotransferase</fullName>
        <ecNumber evidence="12">2.6.1.52</ecNumber>
    </recommendedName>
    <alternativeName>
        <fullName evidence="12">Phosphohydroxythreonine aminotransferase</fullName>
        <shortName evidence="12">PSAT</shortName>
    </alternativeName>
</protein>
<evidence type="ECO:0000256" key="9">
    <source>
        <dbReference type="ARBA" id="ARBA00023299"/>
    </source>
</evidence>
<dbReference type="InterPro" id="IPR015424">
    <property type="entry name" value="PyrdxlP-dep_Trfase"/>
</dbReference>
<dbReference type="FunFam" id="3.40.640.10:FF:000010">
    <property type="entry name" value="Phosphoserine aminotransferase"/>
    <property type="match status" value="1"/>
</dbReference>
<keyword evidence="4 12" id="KW-0032">Aminotransferase</keyword>
<dbReference type="InterPro" id="IPR015421">
    <property type="entry name" value="PyrdxlP-dep_Trfase_major"/>
</dbReference>
<dbReference type="GO" id="GO:0004648">
    <property type="term" value="F:O-phospho-L-serine:2-oxoglutarate aminotransferase activity"/>
    <property type="evidence" value="ECO:0007669"/>
    <property type="project" value="UniProtKB-UniRule"/>
</dbReference>
<feature type="modified residue" description="N6-(pyridoxal phosphate)lysine" evidence="12">
    <location>
        <position position="198"/>
    </location>
</feature>
<name>A0A432ZIB8_9GAMM</name>
<evidence type="ECO:0000256" key="4">
    <source>
        <dbReference type="ARBA" id="ARBA00022576"/>
    </source>
</evidence>
<feature type="binding site" evidence="12">
    <location>
        <position position="42"/>
    </location>
    <ligand>
        <name>L-glutamate</name>
        <dbReference type="ChEBI" id="CHEBI:29985"/>
    </ligand>
</feature>
<dbReference type="EC" id="2.6.1.52" evidence="12"/>
<proteinExistence type="inferred from homology"/>
<dbReference type="Pfam" id="PF00266">
    <property type="entry name" value="Aminotran_5"/>
    <property type="match status" value="1"/>
</dbReference>
<dbReference type="SUPFAM" id="SSF53383">
    <property type="entry name" value="PLP-dependent transferases"/>
    <property type="match status" value="1"/>
</dbReference>
<dbReference type="InterPro" id="IPR015422">
    <property type="entry name" value="PyrdxlP-dep_Trfase_small"/>
</dbReference>
<evidence type="ECO:0000256" key="2">
    <source>
        <dbReference type="ARBA" id="ARBA00005099"/>
    </source>
</evidence>
<dbReference type="RefSeq" id="WP_126783906.1">
    <property type="nucleotide sequence ID" value="NZ_PIQF01000001.1"/>
</dbReference>
<evidence type="ECO:0000256" key="7">
    <source>
        <dbReference type="ARBA" id="ARBA00022898"/>
    </source>
</evidence>
<keyword evidence="16" id="KW-1185">Reference proteome</keyword>
<evidence type="ECO:0000256" key="10">
    <source>
        <dbReference type="ARBA" id="ARBA00047630"/>
    </source>
</evidence>
<dbReference type="FunFam" id="3.90.1150.10:FF:000006">
    <property type="entry name" value="Phosphoserine aminotransferase"/>
    <property type="match status" value="1"/>
</dbReference>
<keyword evidence="5 12" id="KW-0028">Amino-acid biosynthesis</keyword>
<organism evidence="15 16">
    <name type="scientific">Idiomarina seosinensis</name>
    <dbReference type="NCBI Taxonomy" id="281739"/>
    <lineage>
        <taxon>Bacteria</taxon>
        <taxon>Pseudomonadati</taxon>
        <taxon>Pseudomonadota</taxon>
        <taxon>Gammaproteobacteria</taxon>
        <taxon>Alteromonadales</taxon>
        <taxon>Idiomarinaceae</taxon>
        <taxon>Idiomarina</taxon>
    </lineage>
</organism>
<comment type="subunit">
    <text evidence="12">Homodimer.</text>
</comment>
<dbReference type="PANTHER" id="PTHR43247:SF1">
    <property type="entry name" value="PHOSPHOSERINE AMINOTRANSFERASE"/>
    <property type="match status" value="1"/>
</dbReference>
<comment type="catalytic activity">
    <reaction evidence="11 12 13">
        <text>O-phospho-L-serine + 2-oxoglutarate = 3-phosphooxypyruvate + L-glutamate</text>
        <dbReference type="Rhea" id="RHEA:14329"/>
        <dbReference type="ChEBI" id="CHEBI:16810"/>
        <dbReference type="ChEBI" id="CHEBI:18110"/>
        <dbReference type="ChEBI" id="CHEBI:29985"/>
        <dbReference type="ChEBI" id="CHEBI:57524"/>
        <dbReference type="EC" id="2.6.1.52"/>
    </reaction>
</comment>
<evidence type="ECO:0000313" key="15">
    <source>
        <dbReference type="EMBL" id="RUO77634.1"/>
    </source>
</evidence>
<sequence length="361" mass="39820">MSDLFNFSAGPAMLPKEVMQQAREELLNWNNTGVSVMEFSHRDPAYVKMARQAEQDLRDLLNITDDYEVLFLQGGGRGQFSAVPQNIAAKSATVDYLDTGIWSGYAIREAAKYVSKVNVAGGCLETGKGKAIAPQEQWQLSDNAAYFHYCTNETVDGIALHTPPAGIEAPLVADMSSNILSEPLDVSKFGIIYAGAQKNIGPSGFAIAIVKKDLLGEPQPELSSIMDYQLQAKDGSMYNTPNTFAWYLSGLVFQWLKRQGGLAGIGQLNQQKAQLLYDYVDQSEFYRNEVHPDYRSIMNVPFQLADDSLDQKFLQEAAAAGLIGLKGHRFVGGMRASLYNAMPIAGVQTLIDFMDQFQRKL</sequence>
<feature type="binding site" evidence="12">
    <location>
        <position position="174"/>
    </location>
    <ligand>
        <name>pyridoxal 5'-phosphate</name>
        <dbReference type="ChEBI" id="CHEBI:597326"/>
    </ligand>
</feature>
<evidence type="ECO:0000256" key="11">
    <source>
        <dbReference type="ARBA" id="ARBA00049007"/>
    </source>
</evidence>
<dbReference type="NCBIfam" id="TIGR01364">
    <property type="entry name" value="serC_1"/>
    <property type="match status" value="1"/>
</dbReference>
<comment type="subcellular location">
    <subcellularLocation>
        <location evidence="12">Cytoplasm</location>
    </subcellularLocation>
</comment>
<dbReference type="PANTHER" id="PTHR43247">
    <property type="entry name" value="PHOSPHOSERINE AMINOTRANSFERASE"/>
    <property type="match status" value="1"/>
</dbReference>
<comment type="function">
    <text evidence="12">Catalyzes the reversible conversion of 3-phosphohydroxypyruvate to phosphoserine and of 3-hydroxy-2-oxo-4-phosphonooxybutanoate to phosphohydroxythreonine.</text>
</comment>
<reference evidence="15 16" key="1">
    <citation type="journal article" date="2011" name="Front. Microbiol.">
        <title>Genomic signatures of strain selection and enhancement in Bacillus atrophaeus var. globigii, a historical biowarfare simulant.</title>
        <authorList>
            <person name="Gibbons H.S."/>
            <person name="Broomall S.M."/>
            <person name="McNew L.A."/>
            <person name="Daligault H."/>
            <person name="Chapman C."/>
            <person name="Bruce D."/>
            <person name="Karavis M."/>
            <person name="Krepps M."/>
            <person name="McGregor P.A."/>
            <person name="Hong C."/>
            <person name="Park K.H."/>
            <person name="Akmal A."/>
            <person name="Feldman A."/>
            <person name="Lin J.S."/>
            <person name="Chang W.E."/>
            <person name="Higgs B.W."/>
            <person name="Demirev P."/>
            <person name="Lindquist J."/>
            <person name="Liem A."/>
            <person name="Fochler E."/>
            <person name="Read T.D."/>
            <person name="Tapia R."/>
            <person name="Johnson S."/>
            <person name="Bishop-Lilly K.A."/>
            <person name="Detter C."/>
            <person name="Han C."/>
            <person name="Sozhamannan S."/>
            <person name="Rosenzweig C.N."/>
            <person name="Skowronski E.W."/>
        </authorList>
    </citation>
    <scope>NUCLEOTIDE SEQUENCE [LARGE SCALE GENOMIC DNA]</scope>
    <source>
        <strain evidence="15 16">CL-SP19</strain>
    </source>
</reference>
<keyword evidence="12" id="KW-0963">Cytoplasm</keyword>
<gene>
    <name evidence="12" type="primary">serC</name>
    <name evidence="15" type="ORF">CWI81_03930</name>
</gene>
<evidence type="ECO:0000256" key="8">
    <source>
        <dbReference type="ARBA" id="ARBA00023096"/>
    </source>
</evidence>
<dbReference type="InterPro" id="IPR022278">
    <property type="entry name" value="Pser_aminoTfrase"/>
</dbReference>
<comment type="similarity">
    <text evidence="3 12">Belongs to the class-V pyridoxal-phosphate-dependent aminotransferase family. SerC subfamily.</text>
</comment>
<dbReference type="Gene3D" id="3.90.1150.10">
    <property type="entry name" value="Aspartate Aminotransferase, domain 1"/>
    <property type="match status" value="1"/>
</dbReference>
<keyword evidence="7 12" id="KW-0663">Pyridoxal phosphate</keyword>
<evidence type="ECO:0000256" key="5">
    <source>
        <dbReference type="ARBA" id="ARBA00022605"/>
    </source>
</evidence>
<dbReference type="Gene3D" id="3.40.640.10">
    <property type="entry name" value="Type I PLP-dependent aspartate aminotransferase-like (Major domain)"/>
    <property type="match status" value="1"/>
</dbReference>
<dbReference type="GO" id="GO:0030170">
    <property type="term" value="F:pyridoxal phosphate binding"/>
    <property type="evidence" value="ECO:0007669"/>
    <property type="project" value="UniProtKB-UniRule"/>
</dbReference>
<dbReference type="UniPathway" id="UPA00244">
    <property type="reaction ID" value="UER00311"/>
</dbReference>
<evidence type="ECO:0000256" key="12">
    <source>
        <dbReference type="HAMAP-Rule" id="MF_00160"/>
    </source>
</evidence>
<dbReference type="UniPathway" id="UPA00135">
    <property type="reaction ID" value="UER00197"/>
</dbReference>
<comment type="cofactor">
    <cofactor evidence="12">
        <name>pyridoxal 5'-phosphate</name>
        <dbReference type="ChEBI" id="CHEBI:597326"/>
    </cofactor>
    <text evidence="12">Binds 1 pyridoxal phosphate per subunit.</text>
</comment>
<evidence type="ECO:0000256" key="6">
    <source>
        <dbReference type="ARBA" id="ARBA00022679"/>
    </source>
</evidence>
<comment type="catalytic activity">
    <reaction evidence="10 12">
        <text>4-(phosphooxy)-L-threonine + 2-oxoglutarate = (R)-3-hydroxy-2-oxo-4-phosphooxybutanoate + L-glutamate</text>
        <dbReference type="Rhea" id="RHEA:16573"/>
        <dbReference type="ChEBI" id="CHEBI:16810"/>
        <dbReference type="ChEBI" id="CHEBI:29985"/>
        <dbReference type="ChEBI" id="CHEBI:58452"/>
        <dbReference type="ChEBI" id="CHEBI:58538"/>
        <dbReference type="EC" id="2.6.1.52"/>
    </reaction>
</comment>
<feature type="domain" description="Aminotransferase class V" evidence="14">
    <location>
        <begin position="5"/>
        <end position="350"/>
    </location>
</feature>
<dbReference type="GO" id="GO:0006564">
    <property type="term" value="P:L-serine biosynthetic process"/>
    <property type="evidence" value="ECO:0007669"/>
    <property type="project" value="UniProtKB-UniRule"/>
</dbReference>
<feature type="binding site" evidence="12">
    <location>
        <position position="154"/>
    </location>
    <ligand>
        <name>pyridoxal 5'-phosphate</name>
        <dbReference type="ChEBI" id="CHEBI:597326"/>
    </ligand>
</feature>
<comment type="pathway">
    <text evidence="1 12">Cofactor biosynthesis; pyridoxine 5'-phosphate biosynthesis; pyridoxine 5'-phosphate from D-erythrose 4-phosphate: step 3/5.</text>
</comment>
<dbReference type="PIRSF" id="PIRSF000525">
    <property type="entry name" value="SerC"/>
    <property type="match status" value="1"/>
</dbReference>
<feature type="binding site" evidence="12">
    <location>
        <begin position="76"/>
        <end position="77"/>
    </location>
    <ligand>
        <name>pyridoxal 5'-phosphate</name>
        <dbReference type="ChEBI" id="CHEBI:597326"/>
    </ligand>
</feature>
<dbReference type="NCBIfam" id="NF003764">
    <property type="entry name" value="PRK05355.1"/>
    <property type="match status" value="1"/>
</dbReference>
<dbReference type="GO" id="GO:0008615">
    <property type="term" value="P:pyridoxine biosynthetic process"/>
    <property type="evidence" value="ECO:0007669"/>
    <property type="project" value="UniProtKB-UniRule"/>
</dbReference>
<dbReference type="InterPro" id="IPR000192">
    <property type="entry name" value="Aminotrans_V_dom"/>
</dbReference>
<dbReference type="Proteomes" id="UP000287908">
    <property type="component" value="Unassembled WGS sequence"/>
</dbReference>
<keyword evidence="8 12" id="KW-0664">Pyridoxine biosynthesis</keyword>
<dbReference type="InterPro" id="IPR020578">
    <property type="entry name" value="Aminotrans_V_PyrdxlP_BS"/>
</dbReference>
<comment type="caution">
    <text evidence="12">Lacks conserved residue(s) required for the propagation of feature annotation.</text>
</comment>
<keyword evidence="9 12" id="KW-0718">Serine biosynthesis</keyword>
<dbReference type="AlphaFoldDB" id="A0A432ZIB8"/>
<dbReference type="GO" id="GO:0005737">
    <property type="term" value="C:cytoplasm"/>
    <property type="evidence" value="ECO:0007669"/>
    <property type="project" value="UniProtKB-SubCell"/>
</dbReference>
<evidence type="ECO:0000259" key="14">
    <source>
        <dbReference type="Pfam" id="PF00266"/>
    </source>
</evidence>
<dbReference type="EMBL" id="PIQF01000001">
    <property type="protein sequence ID" value="RUO77634.1"/>
    <property type="molecule type" value="Genomic_DNA"/>
</dbReference>
<dbReference type="OrthoDB" id="9809412at2"/>
<accession>A0A432ZIB8</accession>
<evidence type="ECO:0000256" key="13">
    <source>
        <dbReference type="RuleBase" id="RU004505"/>
    </source>
</evidence>
<evidence type="ECO:0000256" key="1">
    <source>
        <dbReference type="ARBA" id="ARBA00004915"/>
    </source>
</evidence>